<name>A0A8X6T2K0_NEPPI</name>
<accession>A0A8X6T2K0</accession>
<protein>
    <submittedName>
        <fullName evidence="1">Uncharacterized protein</fullName>
    </submittedName>
</protein>
<sequence>MRIFLPYSIPPQEGCFVKYRGGEQISQPISRRGANWHQGSLGASPKPLSSEMYSFIVSPRTVARDISWTDRLPSASFDQTTAVRLLLKVPPVVSWSLLKLK</sequence>
<proteinExistence type="predicted"/>
<reference evidence="1" key="1">
    <citation type="submission" date="2020-08" db="EMBL/GenBank/DDBJ databases">
        <title>Multicomponent nature underlies the extraordinary mechanical properties of spider dragline silk.</title>
        <authorList>
            <person name="Kono N."/>
            <person name="Nakamura H."/>
            <person name="Mori M."/>
            <person name="Yoshida Y."/>
            <person name="Ohtoshi R."/>
            <person name="Malay A.D."/>
            <person name="Moran D.A.P."/>
            <person name="Tomita M."/>
            <person name="Numata K."/>
            <person name="Arakawa K."/>
        </authorList>
    </citation>
    <scope>NUCLEOTIDE SEQUENCE</scope>
</reference>
<dbReference type="AlphaFoldDB" id="A0A8X6T2K0"/>
<dbReference type="Proteomes" id="UP000887013">
    <property type="component" value="Unassembled WGS sequence"/>
</dbReference>
<dbReference type="EMBL" id="BMAW01000574">
    <property type="protein sequence ID" value="GFS69818.1"/>
    <property type="molecule type" value="Genomic_DNA"/>
</dbReference>
<keyword evidence="2" id="KW-1185">Reference proteome</keyword>
<gene>
    <name evidence="1" type="ORF">NPIL_299321</name>
</gene>
<evidence type="ECO:0000313" key="2">
    <source>
        <dbReference type="Proteomes" id="UP000887013"/>
    </source>
</evidence>
<comment type="caution">
    <text evidence="1">The sequence shown here is derived from an EMBL/GenBank/DDBJ whole genome shotgun (WGS) entry which is preliminary data.</text>
</comment>
<organism evidence="1 2">
    <name type="scientific">Nephila pilipes</name>
    <name type="common">Giant wood spider</name>
    <name type="synonym">Nephila maculata</name>
    <dbReference type="NCBI Taxonomy" id="299642"/>
    <lineage>
        <taxon>Eukaryota</taxon>
        <taxon>Metazoa</taxon>
        <taxon>Ecdysozoa</taxon>
        <taxon>Arthropoda</taxon>
        <taxon>Chelicerata</taxon>
        <taxon>Arachnida</taxon>
        <taxon>Araneae</taxon>
        <taxon>Araneomorphae</taxon>
        <taxon>Entelegynae</taxon>
        <taxon>Araneoidea</taxon>
        <taxon>Nephilidae</taxon>
        <taxon>Nephila</taxon>
    </lineage>
</organism>
<evidence type="ECO:0000313" key="1">
    <source>
        <dbReference type="EMBL" id="GFS69818.1"/>
    </source>
</evidence>